<evidence type="ECO:0000256" key="15">
    <source>
        <dbReference type="ARBA" id="ARBA00047816"/>
    </source>
</evidence>
<dbReference type="GO" id="GO:0016491">
    <property type="term" value="F:oxidoreductase activity"/>
    <property type="evidence" value="ECO:0007669"/>
    <property type="project" value="InterPro"/>
</dbReference>
<evidence type="ECO:0000313" key="19">
    <source>
        <dbReference type="Proteomes" id="UP000536685"/>
    </source>
</evidence>
<evidence type="ECO:0000313" key="18">
    <source>
        <dbReference type="EMBL" id="MBB5842966.1"/>
    </source>
</evidence>
<comment type="function">
    <text evidence="13">Subunits I and II form the functional core of the enzyme complex. Electrons originating in cytochrome c are transferred via heme a and Cu(A) to the binuclear center formed by heme a3 and Cu(B).</text>
</comment>
<feature type="domain" description="Cytochrome oxidase subunit II copper A binding" evidence="17">
    <location>
        <begin position="138"/>
        <end position="268"/>
    </location>
</feature>
<evidence type="ECO:0000256" key="5">
    <source>
        <dbReference type="ARBA" id="ARBA00022660"/>
    </source>
</evidence>
<dbReference type="InterPro" id="IPR008972">
    <property type="entry name" value="Cupredoxin"/>
</dbReference>
<evidence type="ECO:0000256" key="13">
    <source>
        <dbReference type="ARBA" id="ARBA00024688"/>
    </source>
</evidence>
<evidence type="ECO:0000256" key="12">
    <source>
        <dbReference type="ARBA" id="ARBA00023136"/>
    </source>
</evidence>
<dbReference type="InterPro" id="IPR036257">
    <property type="entry name" value="Cyt_c_oxidase_su2_TM_sf"/>
</dbReference>
<dbReference type="Gene3D" id="1.10.287.90">
    <property type="match status" value="1"/>
</dbReference>
<dbReference type="Gene3D" id="2.60.40.420">
    <property type="entry name" value="Cupredoxins - blue copper proteins"/>
    <property type="match status" value="1"/>
</dbReference>
<dbReference type="SUPFAM" id="SSF81464">
    <property type="entry name" value="Cytochrome c oxidase subunit II-like, transmembrane region"/>
    <property type="match status" value="1"/>
</dbReference>
<reference evidence="18 19" key="1">
    <citation type="submission" date="2020-08" db="EMBL/GenBank/DDBJ databases">
        <title>Sequencing the genomes of 1000 actinobacteria strains.</title>
        <authorList>
            <person name="Klenk H.-P."/>
        </authorList>
    </citation>
    <scope>NUCLEOTIDE SEQUENCE [LARGE SCALE GENOMIC DNA]</scope>
    <source>
        <strain evidence="18 19">DSM 105784</strain>
    </source>
</reference>
<keyword evidence="12 16" id="KW-0472">Membrane</keyword>
<dbReference type="InterPro" id="IPR001505">
    <property type="entry name" value="Copper_CuA"/>
</dbReference>
<evidence type="ECO:0000256" key="6">
    <source>
        <dbReference type="ARBA" id="ARBA00022692"/>
    </source>
</evidence>
<dbReference type="InterPro" id="IPR014222">
    <property type="entry name" value="Cyt_c_oxidase_su2"/>
</dbReference>
<evidence type="ECO:0000256" key="16">
    <source>
        <dbReference type="SAM" id="Phobius"/>
    </source>
</evidence>
<evidence type="ECO:0000256" key="9">
    <source>
        <dbReference type="ARBA" id="ARBA00022982"/>
    </source>
</evidence>
<evidence type="ECO:0000256" key="8">
    <source>
        <dbReference type="ARBA" id="ARBA00022967"/>
    </source>
</evidence>
<comment type="similarity">
    <text evidence="2">Belongs to the cytochrome c oxidase subunit 2 family.</text>
</comment>
<keyword evidence="10 16" id="KW-1133">Transmembrane helix</keyword>
<dbReference type="EC" id="7.1.1.9" evidence="3"/>
<evidence type="ECO:0000256" key="10">
    <source>
        <dbReference type="ARBA" id="ARBA00022989"/>
    </source>
</evidence>
<evidence type="ECO:0000256" key="7">
    <source>
        <dbReference type="ARBA" id="ARBA00022723"/>
    </source>
</evidence>
<dbReference type="InterPro" id="IPR002429">
    <property type="entry name" value="CcO_II-like_C"/>
</dbReference>
<evidence type="ECO:0000256" key="2">
    <source>
        <dbReference type="ARBA" id="ARBA00007866"/>
    </source>
</evidence>
<keyword evidence="19" id="KW-1185">Reference proteome</keyword>
<keyword evidence="7" id="KW-0479">Metal-binding</keyword>
<gene>
    <name evidence="18" type="ORF">HD599_001289</name>
</gene>
<sequence>MFQSVSSERFQVRSKRLSRWAIIPIAVAVSVVLAGCTQAQLQGWLPGDPDTTNHTSRIMGLWVTSWIVLLAVGVITWGLVIWAAVVYRRRKGQTGLPVQMRYNLPVEIFYTIVPLILVLGFFAFTARDQAAIEADPGDPDVTIEVFGKRWAWDFNYIDENVYSAGVQATELDDSDSVDVDALPVLYLPVDQKVQIDIESRDVIHSFWIIDFLYKKDMIPGKSNHMYFTPTKIGTYQGKCAELCGEYHSLMLFQVKVVSQEDYDAYIEGQRAAGFEGRLGEEYNTNTNLPGTGAVDHSEEG</sequence>
<dbReference type="SUPFAM" id="SSF49503">
    <property type="entry name" value="Cupredoxins"/>
    <property type="match status" value="1"/>
</dbReference>
<dbReference type="NCBIfam" id="TIGR02866">
    <property type="entry name" value="CoxB"/>
    <property type="match status" value="1"/>
</dbReference>
<evidence type="ECO:0000259" key="17">
    <source>
        <dbReference type="PROSITE" id="PS50857"/>
    </source>
</evidence>
<comment type="subcellular location">
    <subcellularLocation>
        <location evidence="1">Membrane</location>
        <topology evidence="1">Multi-pass membrane protein</topology>
    </subcellularLocation>
</comment>
<proteinExistence type="inferred from homology"/>
<dbReference type="CDD" id="cd13919">
    <property type="entry name" value="CuRO_HCO_II_like_5"/>
    <property type="match status" value="1"/>
</dbReference>
<evidence type="ECO:0000256" key="4">
    <source>
        <dbReference type="ARBA" id="ARBA00022448"/>
    </source>
</evidence>
<feature type="transmembrane region" description="Helical" evidence="16">
    <location>
        <begin position="108"/>
        <end position="126"/>
    </location>
</feature>
<keyword evidence="9" id="KW-0249">Electron transport</keyword>
<keyword evidence="11" id="KW-0186">Copper</keyword>
<keyword evidence="5" id="KW-0679">Respiratory chain</keyword>
<name>A0A841AMM4_9MICO</name>
<evidence type="ECO:0000256" key="1">
    <source>
        <dbReference type="ARBA" id="ARBA00004141"/>
    </source>
</evidence>
<dbReference type="InterPro" id="IPR045187">
    <property type="entry name" value="CcO_II"/>
</dbReference>
<dbReference type="PANTHER" id="PTHR22888:SF9">
    <property type="entry name" value="CYTOCHROME C OXIDASE SUBUNIT 2"/>
    <property type="match status" value="1"/>
</dbReference>
<dbReference type="PROSITE" id="PS00078">
    <property type="entry name" value="COX2"/>
    <property type="match status" value="1"/>
</dbReference>
<dbReference type="EMBL" id="JACHMJ010000001">
    <property type="protein sequence ID" value="MBB5842966.1"/>
    <property type="molecule type" value="Genomic_DNA"/>
</dbReference>
<dbReference type="GO" id="GO:0004129">
    <property type="term" value="F:cytochrome-c oxidase activity"/>
    <property type="evidence" value="ECO:0007669"/>
    <property type="project" value="UniProtKB-EC"/>
</dbReference>
<dbReference type="GO" id="GO:0016020">
    <property type="term" value="C:membrane"/>
    <property type="evidence" value="ECO:0007669"/>
    <property type="project" value="UniProtKB-SubCell"/>
</dbReference>
<keyword evidence="4" id="KW-0813">Transport</keyword>
<dbReference type="GO" id="GO:0042773">
    <property type="term" value="P:ATP synthesis coupled electron transport"/>
    <property type="evidence" value="ECO:0007669"/>
    <property type="project" value="TreeGrafter"/>
</dbReference>
<dbReference type="PROSITE" id="PS50857">
    <property type="entry name" value="COX2_CUA"/>
    <property type="match status" value="1"/>
</dbReference>
<keyword evidence="8" id="KW-1278">Translocase</keyword>
<feature type="transmembrane region" description="Helical" evidence="16">
    <location>
        <begin position="20"/>
        <end position="41"/>
    </location>
</feature>
<comment type="catalytic activity">
    <reaction evidence="15">
        <text>4 Fe(II)-[cytochrome c] + O2 + 8 H(+)(in) = 4 Fe(III)-[cytochrome c] + 2 H2O + 4 H(+)(out)</text>
        <dbReference type="Rhea" id="RHEA:11436"/>
        <dbReference type="Rhea" id="RHEA-COMP:10350"/>
        <dbReference type="Rhea" id="RHEA-COMP:14399"/>
        <dbReference type="ChEBI" id="CHEBI:15377"/>
        <dbReference type="ChEBI" id="CHEBI:15378"/>
        <dbReference type="ChEBI" id="CHEBI:15379"/>
        <dbReference type="ChEBI" id="CHEBI:29033"/>
        <dbReference type="ChEBI" id="CHEBI:29034"/>
        <dbReference type="EC" id="7.1.1.9"/>
    </reaction>
</comment>
<keyword evidence="6 16" id="KW-0812">Transmembrane</keyword>
<dbReference type="GO" id="GO:0005507">
    <property type="term" value="F:copper ion binding"/>
    <property type="evidence" value="ECO:0007669"/>
    <property type="project" value="InterPro"/>
</dbReference>
<dbReference type="PRINTS" id="PR01166">
    <property type="entry name" value="CYCOXIDASEII"/>
</dbReference>
<comment type="caution">
    <text evidence="18">The sequence shown here is derived from an EMBL/GenBank/DDBJ whole genome shotgun (WGS) entry which is preliminary data.</text>
</comment>
<dbReference type="Pfam" id="PF00116">
    <property type="entry name" value="COX2"/>
    <property type="match status" value="1"/>
</dbReference>
<accession>A0A841AMM4</accession>
<dbReference type="AlphaFoldDB" id="A0A841AMM4"/>
<organism evidence="18 19">
    <name type="scientific">Conyzicola lurida</name>
    <dbReference type="NCBI Taxonomy" id="1172621"/>
    <lineage>
        <taxon>Bacteria</taxon>
        <taxon>Bacillati</taxon>
        <taxon>Actinomycetota</taxon>
        <taxon>Actinomycetes</taxon>
        <taxon>Micrococcales</taxon>
        <taxon>Microbacteriaceae</taxon>
        <taxon>Conyzicola</taxon>
    </lineage>
</organism>
<evidence type="ECO:0000256" key="11">
    <source>
        <dbReference type="ARBA" id="ARBA00023008"/>
    </source>
</evidence>
<evidence type="ECO:0000256" key="14">
    <source>
        <dbReference type="ARBA" id="ARBA00031399"/>
    </source>
</evidence>
<dbReference type="Proteomes" id="UP000536685">
    <property type="component" value="Unassembled WGS sequence"/>
</dbReference>
<protein>
    <recommendedName>
        <fullName evidence="3">cytochrome-c oxidase</fullName>
        <ecNumber evidence="3">7.1.1.9</ecNumber>
    </recommendedName>
    <alternativeName>
        <fullName evidence="14">Cytochrome aa3 subunit 2</fullName>
    </alternativeName>
</protein>
<evidence type="ECO:0000256" key="3">
    <source>
        <dbReference type="ARBA" id="ARBA00012949"/>
    </source>
</evidence>
<feature type="transmembrane region" description="Helical" evidence="16">
    <location>
        <begin position="61"/>
        <end position="87"/>
    </location>
</feature>
<dbReference type="PANTHER" id="PTHR22888">
    <property type="entry name" value="CYTOCHROME C OXIDASE, SUBUNIT II"/>
    <property type="match status" value="1"/>
</dbReference>